<evidence type="ECO:0000256" key="1">
    <source>
        <dbReference type="SAM" id="Phobius"/>
    </source>
</evidence>
<dbReference type="RefSeq" id="WP_150337281.1">
    <property type="nucleotide sequence ID" value="NZ_JAERIX010000046.1"/>
</dbReference>
<sequence length="99" mass="11448">MGRWTMVLWVFAAMMVCLYWRPFCLPLWVYSSLGALACVMISALDSSDIMRVWAMVWDSTLTLVGLIALAFVLEKLLFLNMWRCFVSAQCVKNYQSILH</sequence>
<organism evidence="2 3">
    <name type="scientific">Helicobacter canis</name>
    <dbReference type="NCBI Taxonomy" id="29419"/>
    <lineage>
        <taxon>Bacteria</taxon>
        <taxon>Pseudomonadati</taxon>
        <taxon>Campylobacterota</taxon>
        <taxon>Epsilonproteobacteria</taxon>
        <taxon>Campylobacterales</taxon>
        <taxon>Helicobacteraceae</taxon>
        <taxon>Helicobacter</taxon>
    </lineage>
</organism>
<keyword evidence="1" id="KW-1133">Transmembrane helix</keyword>
<feature type="transmembrane region" description="Helical" evidence="1">
    <location>
        <begin position="6"/>
        <end position="22"/>
    </location>
</feature>
<accession>A0A5M9QMG3</accession>
<feature type="transmembrane region" description="Helical" evidence="1">
    <location>
        <begin position="50"/>
        <end position="73"/>
    </location>
</feature>
<keyword evidence="1" id="KW-0812">Transmembrane</keyword>
<evidence type="ECO:0000313" key="3">
    <source>
        <dbReference type="Proteomes" id="UP000323707"/>
    </source>
</evidence>
<name>A0A5M9QMG3_9HELI</name>
<keyword evidence="1" id="KW-0472">Membrane</keyword>
<evidence type="ECO:0000313" key="2">
    <source>
        <dbReference type="EMBL" id="KAA8709568.1"/>
    </source>
</evidence>
<dbReference type="AlphaFoldDB" id="A0A5M9QMG3"/>
<proteinExistence type="predicted"/>
<gene>
    <name evidence="2" type="ORF">F4V45_04625</name>
</gene>
<protein>
    <submittedName>
        <fullName evidence="2">Uncharacterized protein</fullName>
    </submittedName>
</protein>
<dbReference type="EMBL" id="VXKE01000014">
    <property type="protein sequence ID" value="KAA8709568.1"/>
    <property type="molecule type" value="Genomic_DNA"/>
</dbReference>
<reference evidence="2 3" key="1">
    <citation type="submission" date="2019-09" db="EMBL/GenBank/DDBJ databases">
        <title>Draft genome sequence of various Type strains from the CCUG.</title>
        <authorList>
            <person name="Pineiro-Iglesias B."/>
            <person name="Tunovic T."/>
            <person name="Unosson C."/>
            <person name="Inganas E."/>
            <person name="Ohlen M."/>
            <person name="Cardew S."/>
            <person name="Jensie-Markopoulos S."/>
            <person name="Salva-Serra F."/>
            <person name="Jaen-Luchoro D."/>
            <person name="Karlsson R."/>
            <person name="Svensson-Stadler L."/>
            <person name="Chun J."/>
            <person name="Moore E."/>
        </authorList>
    </citation>
    <scope>NUCLEOTIDE SEQUENCE [LARGE SCALE GENOMIC DNA]</scope>
    <source>
        <strain evidence="2 3">CCUG 32756T</strain>
    </source>
</reference>
<comment type="caution">
    <text evidence="2">The sequence shown here is derived from an EMBL/GenBank/DDBJ whole genome shotgun (WGS) entry which is preliminary data.</text>
</comment>
<dbReference type="Proteomes" id="UP000323707">
    <property type="component" value="Unassembled WGS sequence"/>
</dbReference>